<dbReference type="InterPro" id="IPR000073">
    <property type="entry name" value="AB_hydrolase_1"/>
</dbReference>
<dbReference type="EMBL" id="JAABNT010000009">
    <property type="protein sequence ID" value="NEK23609.1"/>
    <property type="molecule type" value="Genomic_DNA"/>
</dbReference>
<reference evidence="2 3" key="1">
    <citation type="submission" date="2020-01" db="EMBL/GenBank/DDBJ databases">
        <title>Sulfitobacter sediminilitoris sp. nov., isolated from a tidal flat.</title>
        <authorList>
            <person name="Park S."/>
            <person name="Yoon J.-H."/>
        </authorList>
    </citation>
    <scope>NUCLEOTIDE SEQUENCE [LARGE SCALE GENOMIC DNA]</scope>
    <source>
        <strain evidence="2 3">JBTF-M27</strain>
    </source>
</reference>
<sequence length="186" mass="20955">MIPLVLVHGFMGSWWGSAHWEHLIKSVESRRDLLAIDLPGFGKNNPLPAIDRIDNFAEWVIAELRSNGVERYHLLGHSMGDMIVRPDQQNIEHLILYGIGGFGTLPDRFETIAKSKARANTDGIVATARGTCRRAGLQRFGFMRKKPQRKIGIDVLPRSSRSLWIVALRYQYDGKESLSGKTSDND</sequence>
<keyword evidence="2" id="KW-0378">Hydrolase</keyword>
<evidence type="ECO:0000313" key="2">
    <source>
        <dbReference type="EMBL" id="NEK23609.1"/>
    </source>
</evidence>
<dbReference type="GO" id="GO:0016787">
    <property type="term" value="F:hydrolase activity"/>
    <property type="evidence" value="ECO:0007669"/>
    <property type="project" value="UniProtKB-KW"/>
</dbReference>
<organism evidence="2 3">
    <name type="scientific">Sulfitobacter sediminilitoris</name>
    <dbReference type="NCBI Taxonomy" id="2698830"/>
    <lineage>
        <taxon>Bacteria</taxon>
        <taxon>Pseudomonadati</taxon>
        <taxon>Pseudomonadota</taxon>
        <taxon>Alphaproteobacteria</taxon>
        <taxon>Rhodobacterales</taxon>
        <taxon>Roseobacteraceae</taxon>
        <taxon>Sulfitobacter</taxon>
    </lineage>
</organism>
<protein>
    <submittedName>
        <fullName evidence="2">Alpha/beta fold hydrolase</fullName>
    </submittedName>
</protein>
<comment type="caution">
    <text evidence="2">The sequence shown here is derived from an EMBL/GenBank/DDBJ whole genome shotgun (WGS) entry which is preliminary data.</text>
</comment>
<proteinExistence type="predicted"/>
<dbReference type="InterPro" id="IPR050266">
    <property type="entry name" value="AB_hydrolase_sf"/>
</dbReference>
<evidence type="ECO:0000259" key="1">
    <source>
        <dbReference type="Pfam" id="PF00561"/>
    </source>
</evidence>
<dbReference type="Pfam" id="PF00561">
    <property type="entry name" value="Abhydrolase_1"/>
    <property type="match status" value="1"/>
</dbReference>
<dbReference type="AlphaFoldDB" id="A0A6P0CBM6"/>
<feature type="domain" description="AB hydrolase-1" evidence="1">
    <location>
        <begin position="3"/>
        <end position="83"/>
    </location>
</feature>
<dbReference type="Proteomes" id="UP000468591">
    <property type="component" value="Unassembled WGS sequence"/>
</dbReference>
<keyword evidence="3" id="KW-1185">Reference proteome</keyword>
<dbReference type="SUPFAM" id="SSF53474">
    <property type="entry name" value="alpha/beta-Hydrolases"/>
    <property type="match status" value="1"/>
</dbReference>
<dbReference type="Gene3D" id="3.40.50.1820">
    <property type="entry name" value="alpha/beta hydrolase"/>
    <property type="match status" value="1"/>
</dbReference>
<gene>
    <name evidence="2" type="ORF">GV827_14500</name>
</gene>
<evidence type="ECO:0000313" key="3">
    <source>
        <dbReference type="Proteomes" id="UP000468591"/>
    </source>
</evidence>
<dbReference type="RefSeq" id="WP_164354534.1">
    <property type="nucleotide sequence ID" value="NZ_JAABNT010000009.1"/>
</dbReference>
<accession>A0A6P0CBM6</accession>
<dbReference type="PANTHER" id="PTHR43798">
    <property type="entry name" value="MONOACYLGLYCEROL LIPASE"/>
    <property type="match status" value="1"/>
</dbReference>
<name>A0A6P0CBM6_9RHOB</name>
<dbReference type="InterPro" id="IPR029058">
    <property type="entry name" value="AB_hydrolase_fold"/>
</dbReference>